<gene>
    <name evidence="2" type="ORF">J4709_13350</name>
</gene>
<feature type="domain" description="Abortive phage infection protein C-terminal" evidence="1">
    <location>
        <begin position="250"/>
        <end position="459"/>
    </location>
</feature>
<organism evidence="2 3">
    <name type="scientific">Actinomadura violacea</name>
    <dbReference type="NCBI Taxonomy" id="2819934"/>
    <lineage>
        <taxon>Bacteria</taxon>
        <taxon>Bacillati</taxon>
        <taxon>Actinomycetota</taxon>
        <taxon>Actinomycetes</taxon>
        <taxon>Streptosporangiales</taxon>
        <taxon>Thermomonosporaceae</taxon>
        <taxon>Actinomadura</taxon>
    </lineage>
</organism>
<protein>
    <submittedName>
        <fullName evidence="2">AIPR family protein</fullName>
    </submittedName>
</protein>
<sequence>MSSAQRSGGIPTQVQHVRQALLRDYDGLIYSDDLKGYQESAKEQRFLSRALTASAVRLVTGCGHEEAGRAVIDGEDDQGIDGVAVDESSRDVWLFQAKWSDAGTGKLDQGAALKLIEGLRLIERREIEGNFNYRIDQFKGQLDVAMGDARLRITLVIALMGPAKLSDAVTRVLDRACRDFNSQGPMLTYRVIGGVEFHQQLRQDLAPAPIDVEATMSGWFKKETPFRAWQGMVAVRDVAQWYADHGDGLYEQNVRNSLGLTPTNSGIEETLLNEPENFCYFNNGITVLCDSIEPQWPRGRQAGEPVRLRLNGVSVANGIQTISAIHNVMKKDANAAGKALVTVRALSLGKDRSTFAKRITETINTHNDVSQREFVALDTAQAEIREDFLLSLWKTYVYKKGEPDPSPDAGCSVEHAALALACAHQSPELVVRARQRTDSLWERGTTGSYPRLFGEVPSAYRIWRLVLAWRSVGTVLEQRRNELQGRAASMARWGDLFIAHLVFQLLDLEGIDKHGFDEESLLSSIPDAVDEVLSRLIHYVDSEYGPNSFLLAIFTDEVKCRNIANLVVRDARCGEPAPGLADKYRPKRKALAQWRSNKVLTPVAVDAIADSLKYFIRMVIIAELVRGK</sequence>
<dbReference type="Proteomes" id="UP000680206">
    <property type="component" value="Unassembled WGS sequence"/>
</dbReference>
<accession>A0ABS3RP73</accession>
<reference evidence="2 3" key="1">
    <citation type="submission" date="2021-03" db="EMBL/GenBank/DDBJ databases">
        <title>Actinomadura violae sp. nov., isolated from lichen in Thailand.</title>
        <authorList>
            <person name="Kanchanasin P."/>
            <person name="Saeng-In P."/>
            <person name="Phongsopitanun W."/>
            <person name="Yuki M."/>
            <person name="Kudo T."/>
            <person name="Ohkuma M."/>
            <person name="Tanasupawat S."/>
        </authorList>
    </citation>
    <scope>NUCLEOTIDE SEQUENCE [LARGE SCALE GENOMIC DNA]</scope>
    <source>
        <strain evidence="2 3">LCR2-06</strain>
    </source>
</reference>
<dbReference type="InterPro" id="IPR018891">
    <property type="entry name" value="AIPR_C"/>
</dbReference>
<evidence type="ECO:0000259" key="1">
    <source>
        <dbReference type="Pfam" id="PF10592"/>
    </source>
</evidence>
<evidence type="ECO:0000313" key="2">
    <source>
        <dbReference type="EMBL" id="MBO2458557.1"/>
    </source>
</evidence>
<keyword evidence="3" id="KW-1185">Reference proteome</keyword>
<proteinExistence type="predicted"/>
<dbReference type="EMBL" id="JAGEPF010000008">
    <property type="protein sequence ID" value="MBO2458557.1"/>
    <property type="molecule type" value="Genomic_DNA"/>
</dbReference>
<name>A0ABS3RP73_9ACTN</name>
<dbReference type="RefSeq" id="WP_208240726.1">
    <property type="nucleotide sequence ID" value="NZ_JAGEPF010000008.1"/>
</dbReference>
<evidence type="ECO:0000313" key="3">
    <source>
        <dbReference type="Proteomes" id="UP000680206"/>
    </source>
</evidence>
<comment type="caution">
    <text evidence="2">The sequence shown here is derived from an EMBL/GenBank/DDBJ whole genome shotgun (WGS) entry which is preliminary data.</text>
</comment>
<dbReference type="Pfam" id="PF10592">
    <property type="entry name" value="AIPR"/>
    <property type="match status" value="1"/>
</dbReference>